<dbReference type="AlphaFoldDB" id="A0AAW1SU21"/>
<evidence type="ECO:0000313" key="2">
    <source>
        <dbReference type="EMBL" id="KAK9856770.1"/>
    </source>
</evidence>
<dbReference type="EMBL" id="JALJOV010001005">
    <property type="protein sequence ID" value="KAK9856770.1"/>
    <property type="molecule type" value="Genomic_DNA"/>
</dbReference>
<evidence type="ECO:0000313" key="3">
    <source>
        <dbReference type="Proteomes" id="UP001485043"/>
    </source>
</evidence>
<organism evidence="2 3">
    <name type="scientific">Apatococcus fuscideae</name>
    <dbReference type="NCBI Taxonomy" id="2026836"/>
    <lineage>
        <taxon>Eukaryota</taxon>
        <taxon>Viridiplantae</taxon>
        <taxon>Chlorophyta</taxon>
        <taxon>core chlorophytes</taxon>
        <taxon>Trebouxiophyceae</taxon>
        <taxon>Chlorellales</taxon>
        <taxon>Chlorellaceae</taxon>
        <taxon>Apatococcus</taxon>
    </lineage>
</organism>
<comment type="caution">
    <text evidence="2">The sequence shown here is derived from an EMBL/GenBank/DDBJ whole genome shotgun (WGS) entry which is preliminary data.</text>
</comment>
<proteinExistence type="predicted"/>
<protein>
    <submittedName>
        <fullName evidence="2">Uncharacterized protein</fullName>
    </submittedName>
</protein>
<evidence type="ECO:0000256" key="1">
    <source>
        <dbReference type="SAM" id="MobiDB-lite"/>
    </source>
</evidence>
<gene>
    <name evidence="2" type="ORF">WJX84_002081</name>
</gene>
<sequence>MDKEDRQVPKLDSRFEFSAPRYYDFDSISNGDSGKLAADAWFDTAAAKGLETPAPQTRVKQYLKGLTDPAELMDLEMASPCASPSSSDQARIPRPLGCPPSV</sequence>
<feature type="region of interest" description="Disordered" evidence="1">
    <location>
        <begin position="79"/>
        <end position="102"/>
    </location>
</feature>
<name>A0AAW1SU21_9CHLO</name>
<reference evidence="2 3" key="1">
    <citation type="journal article" date="2024" name="Nat. Commun.">
        <title>Phylogenomics reveals the evolutionary origins of lichenization in chlorophyte algae.</title>
        <authorList>
            <person name="Puginier C."/>
            <person name="Libourel C."/>
            <person name="Otte J."/>
            <person name="Skaloud P."/>
            <person name="Haon M."/>
            <person name="Grisel S."/>
            <person name="Petersen M."/>
            <person name="Berrin J.G."/>
            <person name="Delaux P.M."/>
            <person name="Dal Grande F."/>
            <person name="Keller J."/>
        </authorList>
    </citation>
    <scope>NUCLEOTIDE SEQUENCE [LARGE SCALE GENOMIC DNA]</scope>
    <source>
        <strain evidence="2 3">SAG 2523</strain>
    </source>
</reference>
<accession>A0AAW1SU21</accession>
<dbReference type="Proteomes" id="UP001485043">
    <property type="component" value="Unassembled WGS sequence"/>
</dbReference>
<keyword evidence="3" id="KW-1185">Reference proteome</keyword>